<dbReference type="GO" id="GO:0016788">
    <property type="term" value="F:hydrolase activity, acting on ester bonds"/>
    <property type="evidence" value="ECO:0007669"/>
    <property type="project" value="TreeGrafter"/>
</dbReference>
<evidence type="ECO:0000256" key="3">
    <source>
        <dbReference type="SAM" id="SignalP"/>
    </source>
</evidence>
<sequence>MDATRRLALGALAGLLAAPMARAQQPASPHDRASEPAEIIEHERIRRFDFGLPGGAAPWHIQVGLPAGNRPEAGWPVLYLLDGGGMFPGAWRHQEKGVGPGAVLVGIGHPGAGRLDMARRTFDFTPATAKEYLRGRDDTATGGREALLAFIADHLMPRIQAELTVDPARQSLFGHSLGGLFALFALFTRPDLFSTWVAADPSLWWNNGSQVAEAQAFLGGVRAAGGRLARPARLLVENSSGQGRGGAAHRDPARGSSIPAGQDLAKALAGVGDFAVYYRRFADLGHGGIIDPGLADTLAFIAGTVPDGVARAG</sequence>
<keyword evidence="5" id="KW-1185">Reference proteome</keyword>
<dbReference type="PANTHER" id="PTHR40841">
    <property type="entry name" value="SIDEROPHORE TRIACETYLFUSARININE C ESTERASE"/>
    <property type="match status" value="1"/>
</dbReference>
<dbReference type="InterPro" id="IPR029058">
    <property type="entry name" value="AB_hydrolase_fold"/>
</dbReference>
<dbReference type="Pfam" id="PF00756">
    <property type="entry name" value="Esterase"/>
    <property type="match status" value="1"/>
</dbReference>
<dbReference type="EMBL" id="QGLF01000003">
    <property type="protein sequence ID" value="PWR20719.1"/>
    <property type="molecule type" value="Genomic_DNA"/>
</dbReference>
<dbReference type="PANTHER" id="PTHR40841:SF2">
    <property type="entry name" value="SIDEROPHORE-DEGRADING ESTERASE (EUROFUNG)"/>
    <property type="match status" value="1"/>
</dbReference>
<proteinExistence type="inferred from homology"/>
<gene>
    <name evidence="4" type="ORF">DKG75_12030</name>
</gene>
<dbReference type="RefSeq" id="WP_109921363.1">
    <property type="nucleotide sequence ID" value="NZ_QGLF01000003.1"/>
</dbReference>
<dbReference type="SUPFAM" id="SSF53474">
    <property type="entry name" value="alpha/beta-Hydrolases"/>
    <property type="match status" value="1"/>
</dbReference>
<organism evidence="4 5">
    <name type="scientific">Zavarzinia compransoris</name>
    <dbReference type="NCBI Taxonomy" id="1264899"/>
    <lineage>
        <taxon>Bacteria</taxon>
        <taxon>Pseudomonadati</taxon>
        <taxon>Pseudomonadota</taxon>
        <taxon>Alphaproteobacteria</taxon>
        <taxon>Rhodospirillales</taxon>
        <taxon>Zavarziniaceae</taxon>
        <taxon>Zavarzinia</taxon>
    </lineage>
</organism>
<keyword evidence="3" id="KW-0732">Signal</keyword>
<feature type="chain" id="PRO_5016318213" evidence="3">
    <location>
        <begin position="24"/>
        <end position="313"/>
    </location>
</feature>
<keyword evidence="2 4" id="KW-0378">Hydrolase</keyword>
<dbReference type="AlphaFoldDB" id="A0A317E187"/>
<reference evidence="5" key="1">
    <citation type="submission" date="2018-05" db="EMBL/GenBank/DDBJ databases">
        <title>Zavarzinia sp. HR-AS.</title>
        <authorList>
            <person name="Lee Y."/>
            <person name="Jeon C.O."/>
        </authorList>
    </citation>
    <scope>NUCLEOTIDE SEQUENCE [LARGE SCALE GENOMIC DNA]</scope>
    <source>
        <strain evidence="5">DSM 1231</strain>
    </source>
</reference>
<dbReference type="Gene3D" id="3.40.50.1820">
    <property type="entry name" value="alpha/beta hydrolase"/>
    <property type="match status" value="1"/>
</dbReference>
<feature type="signal peptide" evidence="3">
    <location>
        <begin position="1"/>
        <end position="23"/>
    </location>
</feature>
<dbReference type="Proteomes" id="UP000246077">
    <property type="component" value="Unassembled WGS sequence"/>
</dbReference>
<evidence type="ECO:0000256" key="1">
    <source>
        <dbReference type="ARBA" id="ARBA00005622"/>
    </source>
</evidence>
<evidence type="ECO:0000256" key="2">
    <source>
        <dbReference type="ARBA" id="ARBA00022801"/>
    </source>
</evidence>
<dbReference type="OrthoDB" id="5523653at2"/>
<name>A0A317E187_9PROT</name>
<evidence type="ECO:0000313" key="4">
    <source>
        <dbReference type="EMBL" id="PWR20719.1"/>
    </source>
</evidence>
<dbReference type="InterPro" id="IPR052558">
    <property type="entry name" value="Siderophore_Hydrolase_D"/>
</dbReference>
<evidence type="ECO:0000313" key="5">
    <source>
        <dbReference type="Proteomes" id="UP000246077"/>
    </source>
</evidence>
<accession>A0A317E187</accession>
<protein>
    <submittedName>
        <fullName evidence="4">Alpha/beta hydrolase</fullName>
    </submittedName>
</protein>
<dbReference type="InterPro" id="IPR000801">
    <property type="entry name" value="Esterase-like"/>
</dbReference>
<comment type="caution">
    <text evidence="4">The sequence shown here is derived from an EMBL/GenBank/DDBJ whole genome shotgun (WGS) entry which is preliminary data.</text>
</comment>
<comment type="similarity">
    <text evidence="1">Belongs to the esterase D family.</text>
</comment>